<sequence length="107" mass="12237">MALRRTLAVGGPVRRSFAAMFAAERNDIQPQLKKWWKGTPQMDGVVTQSLSPFEQQIVQPWIKTIPDKIKKKIVDDFPPTIPALIFVAITLGYCESEKKRLSMEHRD</sequence>
<evidence type="ECO:0000256" key="9">
    <source>
        <dbReference type="ARBA" id="ARBA00023128"/>
    </source>
</evidence>
<organism evidence="11">
    <name type="scientific">Heterosigma akashiwo</name>
    <name type="common">Chromophytic alga</name>
    <name type="synonym">Heterosigma carterae</name>
    <dbReference type="NCBI Taxonomy" id="2829"/>
    <lineage>
        <taxon>Eukaryota</taxon>
        <taxon>Sar</taxon>
        <taxon>Stramenopiles</taxon>
        <taxon>Ochrophyta</taxon>
        <taxon>Raphidophyceae</taxon>
        <taxon>Chattonellales</taxon>
        <taxon>Chattonellaceae</taxon>
        <taxon>Heterosigma</taxon>
    </lineage>
</organism>
<evidence type="ECO:0000256" key="1">
    <source>
        <dbReference type="ARBA" id="ARBA00004434"/>
    </source>
</evidence>
<evidence type="ECO:0000256" key="6">
    <source>
        <dbReference type="ARBA" id="ARBA00022792"/>
    </source>
</evidence>
<keyword evidence="9" id="KW-0496">Mitochondrion</keyword>
<evidence type="ECO:0000256" key="10">
    <source>
        <dbReference type="ARBA" id="ARBA00023136"/>
    </source>
</evidence>
<keyword evidence="7" id="KW-0249">Electron transport</keyword>
<evidence type="ECO:0000256" key="7">
    <source>
        <dbReference type="ARBA" id="ARBA00022982"/>
    </source>
</evidence>
<dbReference type="SUPFAM" id="SSF81508">
    <property type="entry name" value="Ubiquinone-binding protein QP-C of cytochrome bc1 complex (Ubiquinol-cytochrome c reductase)"/>
    <property type="match status" value="1"/>
</dbReference>
<dbReference type="InterPro" id="IPR036642">
    <property type="entry name" value="Cyt_bc1_su8_sf"/>
</dbReference>
<evidence type="ECO:0000256" key="8">
    <source>
        <dbReference type="ARBA" id="ARBA00022989"/>
    </source>
</evidence>
<comment type="subcellular location">
    <subcellularLocation>
        <location evidence="1">Mitochondrion inner membrane</location>
        <topology evidence="1">Single-pass membrane protein</topology>
    </subcellularLocation>
</comment>
<keyword evidence="8" id="KW-1133">Transmembrane helix</keyword>
<reference evidence="11" key="1">
    <citation type="submission" date="2021-01" db="EMBL/GenBank/DDBJ databases">
        <authorList>
            <person name="Corre E."/>
            <person name="Pelletier E."/>
            <person name="Niang G."/>
            <person name="Scheremetjew M."/>
            <person name="Finn R."/>
            <person name="Kale V."/>
            <person name="Holt S."/>
            <person name="Cochrane G."/>
            <person name="Meng A."/>
            <person name="Brown T."/>
            <person name="Cohen L."/>
        </authorList>
    </citation>
    <scope>NUCLEOTIDE SEQUENCE</scope>
    <source>
        <strain evidence="11">CCMP3107</strain>
    </source>
</reference>
<dbReference type="GO" id="GO:0045275">
    <property type="term" value="C:respiratory chain complex III"/>
    <property type="evidence" value="ECO:0007669"/>
    <property type="project" value="InterPro"/>
</dbReference>
<dbReference type="GO" id="GO:0005743">
    <property type="term" value="C:mitochondrial inner membrane"/>
    <property type="evidence" value="ECO:0007669"/>
    <property type="project" value="UniProtKB-SubCell"/>
</dbReference>
<evidence type="ECO:0000256" key="5">
    <source>
        <dbReference type="ARBA" id="ARBA00022692"/>
    </source>
</evidence>
<comment type="similarity">
    <text evidence="2">Belongs to the UQCRQ/QCR8 family.</text>
</comment>
<protein>
    <submittedName>
        <fullName evidence="11">Uncharacterized protein</fullName>
    </submittedName>
</protein>
<keyword evidence="5" id="KW-0812">Transmembrane</keyword>
<keyword evidence="3" id="KW-0813">Transport</keyword>
<proteinExistence type="inferred from homology"/>
<evidence type="ECO:0000313" key="11">
    <source>
        <dbReference type="EMBL" id="CAE0624262.1"/>
    </source>
</evidence>
<evidence type="ECO:0000256" key="4">
    <source>
        <dbReference type="ARBA" id="ARBA00022660"/>
    </source>
</evidence>
<gene>
    <name evidence="11" type="ORF">HAKA00212_LOCUS2929</name>
</gene>
<evidence type="ECO:0000256" key="2">
    <source>
        <dbReference type="ARBA" id="ARBA00007668"/>
    </source>
</evidence>
<dbReference type="AlphaFoldDB" id="A0A6V1P0L7"/>
<keyword evidence="6" id="KW-0999">Mitochondrion inner membrane</keyword>
<evidence type="ECO:0000256" key="3">
    <source>
        <dbReference type="ARBA" id="ARBA00022448"/>
    </source>
</evidence>
<name>A0A6V1P0L7_HETAK</name>
<accession>A0A6V1P0L7</accession>
<dbReference type="GO" id="GO:0006122">
    <property type="term" value="P:mitochondrial electron transport, ubiquinol to cytochrome c"/>
    <property type="evidence" value="ECO:0007669"/>
    <property type="project" value="InterPro"/>
</dbReference>
<keyword evidence="4" id="KW-0679">Respiratory chain</keyword>
<dbReference type="InterPro" id="IPR020101">
    <property type="entry name" value="Cyt_b-c1_8-plants"/>
</dbReference>
<keyword evidence="10" id="KW-0472">Membrane</keyword>
<dbReference type="Gene3D" id="1.20.5.210">
    <property type="entry name" value="Cytochrome b-c1 complex subunit 8"/>
    <property type="match status" value="1"/>
</dbReference>
<dbReference type="EMBL" id="HBIU01007546">
    <property type="protein sequence ID" value="CAE0624262.1"/>
    <property type="molecule type" value="Transcribed_RNA"/>
</dbReference>
<dbReference type="Pfam" id="PF10890">
    <property type="entry name" value="Cyt_b-c1_8"/>
    <property type="match status" value="1"/>
</dbReference>